<evidence type="ECO:0000256" key="2">
    <source>
        <dbReference type="ARBA" id="ARBA00004496"/>
    </source>
</evidence>
<dbReference type="SMART" id="SM00316">
    <property type="entry name" value="S1"/>
    <property type="match status" value="2"/>
</dbReference>
<reference evidence="11 12" key="1">
    <citation type="submission" date="2024-06" db="EMBL/GenBank/DDBJ databases">
        <title>Genomic Encyclopedia of Type Strains, Phase IV (KMG-IV): sequencing the most valuable type-strain genomes for metagenomic binning, comparative biology and taxonomic classification.</title>
        <authorList>
            <person name="Goeker M."/>
        </authorList>
    </citation>
    <scope>NUCLEOTIDE SEQUENCE [LARGE SCALE GENOMIC DNA]</scope>
    <source>
        <strain evidence="11 12">DSM 21460</strain>
    </source>
</reference>
<dbReference type="Pfam" id="PF00773">
    <property type="entry name" value="RNB"/>
    <property type="match status" value="1"/>
</dbReference>
<dbReference type="InterPro" id="IPR004476">
    <property type="entry name" value="RNase_II/RNase_R"/>
</dbReference>
<keyword evidence="6 8" id="KW-0269">Exonuclease</keyword>
<proteinExistence type="inferred from homology"/>
<dbReference type="Proteomes" id="UP001549162">
    <property type="component" value="Unassembled WGS sequence"/>
</dbReference>
<dbReference type="Pfam" id="PF08206">
    <property type="entry name" value="OB_RNB"/>
    <property type="match status" value="1"/>
</dbReference>
<keyword evidence="5 8" id="KW-0378">Hydrolase</keyword>
<comment type="similarity">
    <text evidence="8">Belongs to the RNR ribonuclease family. RNase R subfamily.</text>
</comment>
<dbReference type="InterPro" id="IPR022966">
    <property type="entry name" value="RNase_II/R_CS"/>
</dbReference>
<protein>
    <recommendedName>
        <fullName evidence="8">Ribonuclease R</fullName>
        <shortName evidence="8">RNase R</shortName>
        <ecNumber evidence="8">3.1.13.1</ecNumber>
    </recommendedName>
</protein>
<comment type="catalytic activity">
    <reaction evidence="1 8">
        <text>Exonucleolytic cleavage in the 3'- to 5'-direction to yield nucleoside 5'-phosphates.</text>
        <dbReference type="EC" id="3.1.13.1"/>
    </reaction>
</comment>
<evidence type="ECO:0000256" key="6">
    <source>
        <dbReference type="ARBA" id="ARBA00022839"/>
    </source>
</evidence>
<dbReference type="RefSeq" id="WP_354368385.1">
    <property type="nucleotide sequence ID" value="NZ_JBEPMA010000007.1"/>
</dbReference>
<keyword evidence="7 8" id="KW-0694">RNA-binding</keyword>
<dbReference type="SMART" id="SM00357">
    <property type="entry name" value="CSP"/>
    <property type="match status" value="2"/>
</dbReference>
<evidence type="ECO:0000313" key="11">
    <source>
        <dbReference type="EMBL" id="MET3617698.1"/>
    </source>
</evidence>
<dbReference type="NCBIfam" id="TIGR02063">
    <property type="entry name" value="RNase_R"/>
    <property type="match status" value="1"/>
</dbReference>
<evidence type="ECO:0000256" key="8">
    <source>
        <dbReference type="HAMAP-Rule" id="MF_01895"/>
    </source>
</evidence>
<comment type="caution">
    <text evidence="11">The sequence shown here is derived from an EMBL/GenBank/DDBJ whole genome shotgun (WGS) entry which is preliminary data.</text>
</comment>
<keyword evidence="3 8" id="KW-0963">Cytoplasm</keyword>
<feature type="domain" description="S1 motif" evidence="10">
    <location>
        <begin position="616"/>
        <end position="695"/>
    </location>
</feature>
<dbReference type="GO" id="GO:0016787">
    <property type="term" value="F:hydrolase activity"/>
    <property type="evidence" value="ECO:0007669"/>
    <property type="project" value="UniProtKB-KW"/>
</dbReference>
<evidence type="ECO:0000256" key="1">
    <source>
        <dbReference type="ARBA" id="ARBA00001849"/>
    </source>
</evidence>
<dbReference type="SUPFAM" id="SSF50249">
    <property type="entry name" value="Nucleic acid-binding proteins"/>
    <property type="match status" value="3"/>
</dbReference>
<dbReference type="NCBIfam" id="TIGR00358">
    <property type="entry name" value="3_prime_RNase"/>
    <property type="match status" value="1"/>
</dbReference>
<evidence type="ECO:0000256" key="3">
    <source>
        <dbReference type="ARBA" id="ARBA00022490"/>
    </source>
</evidence>
<feature type="coiled-coil region" evidence="9">
    <location>
        <begin position="574"/>
        <end position="608"/>
    </location>
</feature>
<accession>A0ABV2JA78</accession>
<dbReference type="SMART" id="SM00955">
    <property type="entry name" value="RNB"/>
    <property type="match status" value="1"/>
</dbReference>
<dbReference type="CDD" id="cd04471">
    <property type="entry name" value="S1_RNase_R"/>
    <property type="match status" value="1"/>
</dbReference>
<dbReference type="PROSITE" id="PS01175">
    <property type="entry name" value="RIBONUCLEASE_II"/>
    <property type="match status" value="1"/>
</dbReference>
<dbReference type="InterPro" id="IPR003029">
    <property type="entry name" value="S1_domain"/>
</dbReference>
<evidence type="ECO:0000256" key="9">
    <source>
        <dbReference type="SAM" id="Coils"/>
    </source>
</evidence>
<dbReference type="EC" id="3.1.13.1" evidence="8"/>
<dbReference type="EMBL" id="JBEPMA010000007">
    <property type="protein sequence ID" value="MET3617698.1"/>
    <property type="molecule type" value="Genomic_DNA"/>
</dbReference>
<dbReference type="PROSITE" id="PS50126">
    <property type="entry name" value="S1"/>
    <property type="match status" value="1"/>
</dbReference>
<evidence type="ECO:0000256" key="4">
    <source>
        <dbReference type="ARBA" id="ARBA00022722"/>
    </source>
</evidence>
<dbReference type="HAMAP" id="MF_01895">
    <property type="entry name" value="RNase_R"/>
    <property type="match status" value="1"/>
</dbReference>
<name>A0ABV2JA78_9FIRM</name>
<comment type="subcellular location">
    <subcellularLocation>
        <location evidence="2 8">Cytoplasm</location>
    </subcellularLocation>
</comment>
<keyword evidence="9" id="KW-0175">Coiled coil</keyword>
<dbReference type="InterPro" id="IPR012340">
    <property type="entry name" value="NA-bd_OB-fold"/>
</dbReference>
<dbReference type="InterPro" id="IPR011129">
    <property type="entry name" value="CSD"/>
</dbReference>
<dbReference type="Pfam" id="PF00575">
    <property type="entry name" value="S1"/>
    <property type="match status" value="1"/>
</dbReference>
<evidence type="ECO:0000259" key="10">
    <source>
        <dbReference type="PROSITE" id="PS50126"/>
    </source>
</evidence>
<dbReference type="Gene3D" id="2.40.50.140">
    <property type="entry name" value="Nucleic acid-binding proteins"/>
    <property type="match status" value="3"/>
</dbReference>
<evidence type="ECO:0000256" key="5">
    <source>
        <dbReference type="ARBA" id="ARBA00022801"/>
    </source>
</evidence>
<dbReference type="Pfam" id="PF17876">
    <property type="entry name" value="CSD2"/>
    <property type="match status" value="1"/>
</dbReference>
<keyword evidence="12" id="KW-1185">Reference proteome</keyword>
<organism evidence="11 12">
    <name type="scientific">Peptoniphilus olsenii</name>
    <dbReference type="NCBI Taxonomy" id="411570"/>
    <lineage>
        <taxon>Bacteria</taxon>
        <taxon>Bacillati</taxon>
        <taxon>Bacillota</taxon>
        <taxon>Tissierellia</taxon>
        <taxon>Tissierellales</taxon>
        <taxon>Peptoniphilaceae</taxon>
        <taxon>Peptoniphilus</taxon>
    </lineage>
</organism>
<dbReference type="InterPro" id="IPR001900">
    <property type="entry name" value="RNase_II/R"/>
</dbReference>
<dbReference type="PANTHER" id="PTHR23355:SF9">
    <property type="entry name" value="DIS3-LIKE EXONUCLEASE 2"/>
    <property type="match status" value="1"/>
</dbReference>
<dbReference type="InterPro" id="IPR013223">
    <property type="entry name" value="RNase_B_OB_dom"/>
</dbReference>
<dbReference type="PANTHER" id="PTHR23355">
    <property type="entry name" value="RIBONUCLEASE"/>
    <property type="match status" value="1"/>
</dbReference>
<dbReference type="InterPro" id="IPR011805">
    <property type="entry name" value="RNase_R"/>
</dbReference>
<sequence length="700" mass="80708">MIKEKIFKIIERSKPKSREELIKHLGIKNKEKAKFTSLLEEMETEGLIFLDKRKKYRLVDNSKYFYGKIQTASKGFGFLISKNLDEDIYISRNNLNTALNGDEVIVKKYDDKSGDRDEGKVVSIVKRVNTKVVGIFEDKRDFGFVIADESKFAMDIYIPKKKIHGARSGQKVVVKIEKWPTDKKKPEGRIIEVLGYPTDPHVDIMAIAAAMEIPMEFPKSALSEAKQVPQEVTEAEIESRVDFRDLTTFTIDGADSKDFDDAISLEVLDKNTFRLGVHIADVAHYVKEDSEIEREAHKRGNSVYLLNRVIPMLPVELSNGICSLNEGVDRLTLSCVIDVDRNGKVKKYEIVESVINSSRRLIYEDVSDYLEKGEVSPSIEGLEEILSNMYELSKVLQKRREEGGAIDFDIPEVIIKVNEDGWPLDIYKKDRRSANKLIEDFMLLANVCVAKKYYFKEIPFLYRIHERPKEEKISELNSYIRPLNYMINYDEEVNPRDIQKILLKVKGEKEEMFISTLTLRAMQKAKYSSELDIHFGLSFNHYTHFTSPIRRYSDLTIHRIIKKDINHRLSKKIIERLENELPEIAEHVSNTEKKAQDAERQVEAVKMAEYMSERIGNIYTGNVSSITSFGIFVELPNLVEGLVSYKSMDGYFEFDVDNYKAIDYDTKVEFHIGDEVEIEVANVDLNMGTIDFKLVGDIYE</sequence>
<gene>
    <name evidence="8" type="primary">rnr</name>
    <name evidence="11" type="ORF">ABID14_001332</name>
</gene>
<comment type="function">
    <text evidence="8">3'-5' exoribonuclease that releases 5'-nucleoside monophosphates and is involved in maturation of structured RNAs.</text>
</comment>
<evidence type="ECO:0000256" key="7">
    <source>
        <dbReference type="ARBA" id="ARBA00022884"/>
    </source>
</evidence>
<dbReference type="InterPro" id="IPR040476">
    <property type="entry name" value="CSD2"/>
</dbReference>
<keyword evidence="4 8" id="KW-0540">Nuclease</keyword>
<evidence type="ECO:0000313" key="12">
    <source>
        <dbReference type="Proteomes" id="UP001549162"/>
    </source>
</evidence>
<dbReference type="InterPro" id="IPR050180">
    <property type="entry name" value="RNR_Ribonuclease"/>
</dbReference>